<dbReference type="EMBL" id="NFZT01000001">
    <property type="protein sequence ID" value="OWV34783.1"/>
    <property type="molecule type" value="Genomic_DNA"/>
</dbReference>
<dbReference type="InterPro" id="IPR048454">
    <property type="entry name" value="YetF_N"/>
</dbReference>
<evidence type="ECO:0000256" key="4">
    <source>
        <dbReference type="ARBA" id="ARBA00022692"/>
    </source>
</evidence>
<organism evidence="10 11">
    <name type="scientific">Pacificimonas flava</name>
    <dbReference type="NCBI Taxonomy" id="1234595"/>
    <lineage>
        <taxon>Bacteria</taxon>
        <taxon>Pseudomonadati</taxon>
        <taxon>Pseudomonadota</taxon>
        <taxon>Alphaproteobacteria</taxon>
        <taxon>Sphingomonadales</taxon>
        <taxon>Sphingosinicellaceae</taxon>
        <taxon>Pacificimonas</taxon>
    </lineage>
</organism>
<feature type="domain" description="YetF C-terminal" evidence="8">
    <location>
        <begin position="92"/>
        <end position="161"/>
    </location>
</feature>
<feature type="domain" description="YetF-like N-terminal transmembrane" evidence="9">
    <location>
        <begin position="26"/>
        <end position="81"/>
    </location>
</feature>
<accession>A0A219B9F7</accession>
<evidence type="ECO:0000256" key="1">
    <source>
        <dbReference type="ARBA" id="ARBA00004651"/>
    </source>
</evidence>
<dbReference type="InterPro" id="IPR023090">
    <property type="entry name" value="UPF0702_alpha/beta_dom_sf"/>
</dbReference>
<keyword evidence="4 7" id="KW-0812">Transmembrane</keyword>
<keyword evidence="6 7" id="KW-0472">Membrane</keyword>
<sequence>MSKLNLWIEDPLRLFEIAAGAAIFYLYIVLIVRLMGKRTTSQMNSFDWIINITVGSIAASGILLKNVSFFGALLAIAVLALCQWLTTKLAMNSALFRRVLKAEPRLLVHKGRFLRDAMARERVSEDEIMAKLREQGMSRVGDANWVVLETYGAMSVIPREQIGLDEASLLENVTGGPPRSP</sequence>
<comment type="caution">
    <text evidence="10">The sequence shown here is derived from an EMBL/GenBank/DDBJ whole genome shotgun (WGS) entry which is preliminary data.</text>
</comment>
<evidence type="ECO:0000256" key="3">
    <source>
        <dbReference type="ARBA" id="ARBA00022475"/>
    </source>
</evidence>
<dbReference type="PANTHER" id="PTHR34582:SF6">
    <property type="entry name" value="UPF0702 TRANSMEMBRANE PROTEIN YCAP"/>
    <property type="match status" value="1"/>
</dbReference>
<evidence type="ECO:0000313" key="11">
    <source>
        <dbReference type="Proteomes" id="UP000198462"/>
    </source>
</evidence>
<gene>
    <name evidence="10" type="ORF">B5C34_13060</name>
</gene>
<keyword evidence="5 7" id="KW-1133">Transmembrane helix</keyword>
<feature type="transmembrane region" description="Helical" evidence="7">
    <location>
        <begin position="46"/>
        <end position="64"/>
    </location>
</feature>
<name>A0A219B9F7_9SPHN</name>
<dbReference type="Gene3D" id="3.30.240.20">
    <property type="entry name" value="bsu07140 like domains"/>
    <property type="match status" value="1"/>
</dbReference>
<feature type="transmembrane region" description="Helical" evidence="7">
    <location>
        <begin position="12"/>
        <end position="34"/>
    </location>
</feature>
<dbReference type="Pfam" id="PF20730">
    <property type="entry name" value="YetF_N"/>
    <property type="match status" value="1"/>
</dbReference>
<evidence type="ECO:0000259" key="9">
    <source>
        <dbReference type="Pfam" id="PF20730"/>
    </source>
</evidence>
<evidence type="ECO:0000256" key="7">
    <source>
        <dbReference type="SAM" id="Phobius"/>
    </source>
</evidence>
<feature type="transmembrane region" description="Helical" evidence="7">
    <location>
        <begin position="70"/>
        <end position="91"/>
    </location>
</feature>
<dbReference type="GO" id="GO:0005886">
    <property type="term" value="C:plasma membrane"/>
    <property type="evidence" value="ECO:0007669"/>
    <property type="project" value="UniProtKB-SubCell"/>
</dbReference>
<evidence type="ECO:0000256" key="5">
    <source>
        <dbReference type="ARBA" id="ARBA00022989"/>
    </source>
</evidence>
<keyword evidence="3" id="KW-1003">Cell membrane</keyword>
<evidence type="ECO:0000313" key="10">
    <source>
        <dbReference type="EMBL" id="OWV34783.1"/>
    </source>
</evidence>
<comment type="subcellular location">
    <subcellularLocation>
        <location evidence="1">Cell membrane</location>
        <topology evidence="1">Multi-pass membrane protein</topology>
    </subcellularLocation>
</comment>
<dbReference type="Pfam" id="PF04239">
    <property type="entry name" value="DUF421"/>
    <property type="match status" value="1"/>
</dbReference>
<dbReference type="RefSeq" id="WP_088713488.1">
    <property type="nucleotide sequence ID" value="NZ_NFZT01000001.1"/>
</dbReference>
<evidence type="ECO:0000256" key="2">
    <source>
        <dbReference type="ARBA" id="ARBA00006448"/>
    </source>
</evidence>
<keyword evidence="11" id="KW-1185">Reference proteome</keyword>
<proteinExistence type="inferred from homology"/>
<reference evidence="11" key="1">
    <citation type="submission" date="2017-05" db="EMBL/GenBank/DDBJ databases">
        <authorList>
            <person name="Lin X."/>
        </authorList>
    </citation>
    <scope>NUCLEOTIDE SEQUENCE [LARGE SCALE GENOMIC DNA]</scope>
    <source>
        <strain evidence="11">JLT2012</strain>
    </source>
</reference>
<evidence type="ECO:0000259" key="8">
    <source>
        <dbReference type="Pfam" id="PF04239"/>
    </source>
</evidence>
<dbReference type="PANTHER" id="PTHR34582">
    <property type="entry name" value="UPF0702 TRANSMEMBRANE PROTEIN YCAP"/>
    <property type="match status" value="1"/>
</dbReference>
<dbReference type="OrthoDB" id="9793799at2"/>
<protein>
    <submittedName>
        <fullName evidence="10">DUF421 domain-containing protein</fullName>
    </submittedName>
</protein>
<dbReference type="Proteomes" id="UP000198462">
    <property type="component" value="Unassembled WGS sequence"/>
</dbReference>
<evidence type="ECO:0000256" key="6">
    <source>
        <dbReference type="ARBA" id="ARBA00023136"/>
    </source>
</evidence>
<dbReference type="InterPro" id="IPR007353">
    <property type="entry name" value="DUF421"/>
</dbReference>
<comment type="similarity">
    <text evidence="2">Belongs to the UPF0702 family.</text>
</comment>
<dbReference type="AlphaFoldDB" id="A0A219B9F7"/>